<dbReference type="AlphaFoldDB" id="A0A7R7I0V6"/>
<protein>
    <submittedName>
        <fullName evidence="2">Uncharacterized protein</fullName>
    </submittedName>
</protein>
<name>A0A7R7I0V6_9ACTN</name>
<sequence>MRAPISLLTTRRPAAARPAATRGTGIPGVATRTAATRRAATRGADPRRAATRRADTRAATHGADTREIAAGPATTTRRLAGRRLAGAVAAGVALAVAGTAPAGAATATVSATPQSTTPGFNDQVRAVAYGGDTIYLGGSFTVAVANGRRVARGYVAAVDAATGALTGWAPAVNGPVTALAVSGGSVYLGGSFTTVGGRAHRHLAKVAATGSGAVDDTFRHSISTAPDVLTAAGGRLYAGGTFDTVDRTTRTHAAAFDLAGGTLDASFRPELDGTVRSIAVSGSRAYLGGTFHAVDGAGGHARLAAVSASTGALDTGFAGSAPYAVHHVTVAGGTVYAAMAGPGGRVVSYDRAGRAGWTLTTDGDVSDVAVLDGVVYGGGHFDHACTTARVANTNGDCLDGNQRRQKLFAADLSGHLLGWAPQANSTVGVIVLAASASRHALAVGGAFTTFGDTTVKSRFAQFAR</sequence>
<feature type="compositionally biased region" description="Low complexity" evidence="1">
    <location>
        <begin position="9"/>
        <end position="43"/>
    </location>
</feature>
<keyword evidence="3" id="KW-1185">Reference proteome</keyword>
<dbReference type="SUPFAM" id="SSF50998">
    <property type="entry name" value="Quinoprotein alcohol dehydrogenase-like"/>
    <property type="match status" value="1"/>
</dbReference>
<dbReference type="Proteomes" id="UP000611640">
    <property type="component" value="Chromosome"/>
</dbReference>
<dbReference type="EMBL" id="AP023355">
    <property type="protein sequence ID" value="BCJ38423.1"/>
    <property type="molecule type" value="Genomic_DNA"/>
</dbReference>
<evidence type="ECO:0000313" key="3">
    <source>
        <dbReference type="Proteomes" id="UP000611640"/>
    </source>
</evidence>
<gene>
    <name evidence="2" type="ORF">Athai_59260</name>
</gene>
<accession>A0A7R7I0V6</accession>
<dbReference type="InterPro" id="IPR011044">
    <property type="entry name" value="Quino_amine_DH_bsu"/>
</dbReference>
<dbReference type="KEGG" id="atl:Athai_59260"/>
<feature type="compositionally biased region" description="Basic and acidic residues" evidence="1">
    <location>
        <begin position="44"/>
        <end position="67"/>
    </location>
</feature>
<dbReference type="RefSeq" id="WP_203964459.1">
    <property type="nucleotide sequence ID" value="NZ_AP023355.1"/>
</dbReference>
<organism evidence="2 3">
    <name type="scientific">Actinocatenispora thailandica</name>
    <dbReference type="NCBI Taxonomy" id="227318"/>
    <lineage>
        <taxon>Bacteria</taxon>
        <taxon>Bacillati</taxon>
        <taxon>Actinomycetota</taxon>
        <taxon>Actinomycetes</taxon>
        <taxon>Micromonosporales</taxon>
        <taxon>Micromonosporaceae</taxon>
        <taxon>Actinocatenispora</taxon>
    </lineage>
</organism>
<dbReference type="InterPro" id="IPR011047">
    <property type="entry name" value="Quinoprotein_ADH-like_sf"/>
</dbReference>
<proteinExistence type="predicted"/>
<reference evidence="2 3" key="1">
    <citation type="submission" date="2020-08" db="EMBL/GenBank/DDBJ databases">
        <title>Whole genome shotgun sequence of Actinocatenispora thailandica NBRC 105041.</title>
        <authorList>
            <person name="Komaki H."/>
            <person name="Tamura T."/>
        </authorList>
    </citation>
    <scope>NUCLEOTIDE SEQUENCE [LARGE SCALE GENOMIC DNA]</scope>
    <source>
        <strain evidence="2 3">NBRC 105041</strain>
    </source>
</reference>
<dbReference type="SUPFAM" id="SSF50969">
    <property type="entry name" value="YVTN repeat-like/Quinoprotein amine dehydrogenase"/>
    <property type="match status" value="1"/>
</dbReference>
<feature type="region of interest" description="Disordered" evidence="1">
    <location>
        <begin position="1"/>
        <end position="72"/>
    </location>
</feature>
<evidence type="ECO:0000256" key="1">
    <source>
        <dbReference type="SAM" id="MobiDB-lite"/>
    </source>
</evidence>
<evidence type="ECO:0000313" key="2">
    <source>
        <dbReference type="EMBL" id="BCJ38423.1"/>
    </source>
</evidence>